<name>A0A9X3LB02_9BACI</name>
<evidence type="ECO:0000256" key="7">
    <source>
        <dbReference type="ARBA" id="ARBA00029447"/>
    </source>
</evidence>
<dbReference type="SMART" id="SM01049">
    <property type="entry name" value="Cache_2"/>
    <property type="match status" value="1"/>
</dbReference>
<evidence type="ECO:0000256" key="2">
    <source>
        <dbReference type="ARBA" id="ARBA00022475"/>
    </source>
</evidence>
<comment type="subcellular location">
    <subcellularLocation>
        <location evidence="1">Cell membrane</location>
        <topology evidence="1">Multi-pass membrane protein</topology>
    </subcellularLocation>
</comment>
<dbReference type="PANTHER" id="PTHR32089:SF112">
    <property type="entry name" value="LYSOZYME-LIKE PROTEIN-RELATED"/>
    <property type="match status" value="1"/>
</dbReference>
<dbReference type="GO" id="GO:0005886">
    <property type="term" value="C:plasma membrane"/>
    <property type="evidence" value="ECO:0007669"/>
    <property type="project" value="UniProtKB-SubCell"/>
</dbReference>
<dbReference type="SMART" id="SM00283">
    <property type="entry name" value="MA"/>
    <property type="match status" value="1"/>
</dbReference>
<evidence type="ECO:0000256" key="4">
    <source>
        <dbReference type="ARBA" id="ARBA00022989"/>
    </source>
</evidence>
<dbReference type="PROSITE" id="PS50885">
    <property type="entry name" value="HAMP"/>
    <property type="match status" value="1"/>
</dbReference>
<evidence type="ECO:0000259" key="10">
    <source>
        <dbReference type="PROSITE" id="PS50111"/>
    </source>
</evidence>
<dbReference type="SUPFAM" id="SSF58104">
    <property type="entry name" value="Methyl-accepting chemotaxis protein (MCP) signaling domain"/>
    <property type="match status" value="1"/>
</dbReference>
<dbReference type="PROSITE" id="PS50111">
    <property type="entry name" value="CHEMOTAXIS_TRANSDUC_2"/>
    <property type="match status" value="1"/>
</dbReference>
<evidence type="ECO:0000256" key="5">
    <source>
        <dbReference type="ARBA" id="ARBA00023136"/>
    </source>
</evidence>
<dbReference type="CDD" id="cd06225">
    <property type="entry name" value="HAMP"/>
    <property type="match status" value="1"/>
</dbReference>
<evidence type="ECO:0000313" key="12">
    <source>
        <dbReference type="EMBL" id="MCZ8534697.1"/>
    </source>
</evidence>
<keyword evidence="4 9" id="KW-1133">Transmembrane helix</keyword>
<organism evidence="12 13">
    <name type="scientific">Psychrobacillus psychrodurans</name>
    <dbReference type="NCBI Taxonomy" id="126157"/>
    <lineage>
        <taxon>Bacteria</taxon>
        <taxon>Bacillati</taxon>
        <taxon>Bacillota</taxon>
        <taxon>Bacilli</taxon>
        <taxon>Bacillales</taxon>
        <taxon>Bacillaceae</taxon>
        <taxon>Psychrobacillus</taxon>
    </lineage>
</organism>
<feature type="transmembrane region" description="Helical" evidence="9">
    <location>
        <begin position="202"/>
        <end position="223"/>
    </location>
</feature>
<dbReference type="PANTHER" id="PTHR32089">
    <property type="entry name" value="METHYL-ACCEPTING CHEMOTAXIS PROTEIN MCPB"/>
    <property type="match status" value="1"/>
</dbReference>
<evidence type="ECO:0000256" key="9">
    <source>
        <dbReference type="SAM" id="Phobius"/>
    </source>
</evidence>
<evidence type="ECO:0000259" key="11">
    <source>
        <dbReference type="PROSITE" id="PS50885"/>
    </source>
</evidence>
<dbReference type="Gene3D" id="1.10.287.950">
    <property type="entry name" value="Methyl-accepting chemotaxis protein"/>
    <property type="match status" value="1"/>
</dbReference>
<evidence type="ECO:0000256" key="8">
    <source>
        <dbReference type="PROSITE-ProRule" id="PRU00284"/>
    </source>
</evidence>
<dbReference type="InterPro" id="IPR004089">
    <property type="entry name" value="MCPsignal_dom"/>
</dbReference>
<sequence>MKNKNLQLRSISGKLMLLITVIILVTVVVIGSTSYFIAKNQLLKSGERELQSIVDGAYASLELINEQVETGEITIDEGKNQARIVLNGPVDENGEYDYKQSNFTYKENGYILAYDEDLVLQLHPTEMGGAPDDENRSNREMIVTQSKSKNETDHYIVYSDHQSDGSFKDKSVYAYYFEPWGWTIGIAVFQDEFYKELDILKYVIFGATFVLIIISSFVFYLAIRKKVNILKEVAEASMKIADGHVYVTNLHESNDEIGQLSFAFNKMSQQLHTLVEKTKNTSEQLLDSATNLSAISEETSASSEEVGRAITEIATGTQEQAHDLEDISRRVELLSDSIETMEKHSKVMYDITKHAEQISTEGIEIVHQLHQSNTDSLAASQEVSYEVKSLNGKISEITQVMETIETIAEQTNLLALNASIEAARAGEYGRGFSVVADEIRKLAEQSKNATHEVQGVVSAIVTETTKTVETVEGTMKTANKLNDDVVLTQSKFVQMSDSVKQITKSIMAVDKEMDVMTSYKKLMSEGIESASSVSEQTAASVQEIASSIDEQIKAIADVAIASEKLTELNRELNSLMERYTF</sequence>
<dbReference type="Pfam" id="PF17200">
    <property type="entry name" value="sCache_2"/>
    <property type="match status" value="1"/>
</dbReference>
<comment type="caution">
    <text evidence="12">The sequence shown here is derived from an EMBL/GenBank/DDBJ whole genome shotgun (WGS) entry which is preliminary data.</text>
</comment>
<gene>
    <name evidence="12" type="ORF">M9R61_15445</name>
</gene>
<dbReference type="AlphaFoldDB" id="A0A9X3LB02"/>
<proteinExistence type="inferred from homology"/>
<evidence type="ECO:0000256" key="1">
    <source>
        <dbReference type="ARBA" id="ARBA00004651"/>
    </source>
</evidence>
<keyword evidence="3 9" id="KW-0812">Transmembrane</keyword>
<feature type="domain" description="Methyl-accepting transducer" evidence="10">
    <location>
        <begin position="295"/>
        <end position="545"/>
    </location>
</feature>
<dbReference type="Pfam" id="PF00015">
    <property type="entry name" value="MCPsignal"/>
    <property type="match status" value="1"/>
</dbReference>
<keyword evidence="13" id="KW-1185">Reference proteome</keyword>
<dbReference type="Proteomes" id="UP001152172">
    <property type="component" value="Unassembled WGS sequence"/>
</dbReference>
<dbReference type="InterPro" id="IPR003660">
    <property type="entry name" value="HAMP_dom"/>
</dbReference>
<feature type="transmembrane region" description="Helical" evidence="9">
    <location>
        <begin position="15"/>
        <end position="38"/>
    </location>
</feature>
<evidence type="ECO:0000313" key="13">
    <source>
        <dbReference type="Proteomes" id="UP001152172"/>
    </source>
</evidence>
<evidence type="ECO:0000256" key="6">
    <source>
        <dbReference type="ARBA" id="ARBA00023224"/>
    </source>
</evidence>
<protein>
    <submittedName>
        <fullName evidence="12">Methyl-accepting chemotaxis protein</fullName>
    </submittedName>
</protein>
<feature type="domain" description="HAMP" evidence="11">
    <location>
        <begin position="224"/>
        <end position="276"/>
    </location>
</feature>
<evidence type="ECO:0000256" key="3">
    <source>
        <dbReference type="ARBA" id="ARBA00022692"/>
    </source>
</evidence>
<dbReference type="InterPro" id="IPR033480">
    <property type="entry name" value="sCache_2"/>
</dbReference>
<dbReference type="SMART" id="SM00304">
    <property type="entry name" value="HAMP"/>
    <property type="match status" value="1"/>
</dbReference>
<keyword evidence="6 8" id="KW-0807">Transducer</keyword>
<comment type="similarity">
    <text evidence="7">Belongs to the methyl-accepting chemotaxis (MCP) protein family.</text>
</comment>
<dbReference type="Pfam" id="PF00672">
    <property type="entry name" value="HAMP"/>
    <property type="match status" value="1"/>
</dbReference>
<dbReference type="GO" id="GO:0007165">
    <property type="term" value="P:signal transduction"/>
    <property type="evidence" value="ECO:0007669"/>
    <property type="project" value="UniProtKB-KW"/>
</dbReference>
<dbReference type="EMBL" id="JAMKBI010000012">
    <property type="protein sequence ID" value="MCZ8534697.1"/>
    <property type="molecule type" value="Genomic_DNA"/>
</dbReference>
<reference evidence="12" key="1">
    <citation type="submission" date="2022-05" db="EMBL/GenBank/DDBJ databases">
        <authorList>
            <person name="Colautti A."/>
            <person name="Iacumin L."/>
        </authorList>
    </citation>
    <scope>NUCLEOTIDE SEQUENCE</scope>
    <source>
        <strain evidence="12">DSM 30747</strain>
    </source>
</reference>
<keyword evidence="2" id="KW-1003">Cell membrane</keyword>
<accession>A0A9X3LB02</accession>
<dbReference type="RefSeq" id="WP_269922811.1">
    <property type="nucleotide sequence ID" value="NZ_JAMKBI010000012.1"/>
</dbReference>
<dbReference type="Gene3D" id="6.10.340.10">
    <property type="match status" value="1"/>
</dbReference>
<keyword evidence="5 9" id="KW-0472">Membrane</keyword>
<dbReference type="Gene3D" id="3.30.450.20">
    <property type="entry name" value="PAS domain"/>
    <property type="match status" value="1"/>
</dbReference>